<proteinExistence type="predicted"/>
<evidence type="ECO:0000313" key="2">
    <source>
        <dbReference type="EMBL" id="PZO52317.1"/>
    </source>
</evidence>
<dbReference type="AlphaFoldDB" id="A0A2W4X9A5"/>
<gene>
    <name evidence="2" type="ORF">DCF15_13945</name>
</gene>
<comment type="caution">
    <text evidence="2">The sequence shown here is derived from an EMBL/GenBank/DDBJ whole genome shotgun (WGS) entry which is preliminary data.</text>
</comment>
<dbReference type="Proteomes" id="UP000249794">
    <property type="component" value="Unassembled WGS sequence"/>
</dbReference>
<reference evidence="3" key="1">
    <citation type="submission" date="2018-04" db="EMBL/GenBank/DDBJ databases">
        <authorList>
            <person name="Cornet L."/>
        </authorList>
    </citation>
    <scope>NUCLEOTIDE SEQUENCE [LARGE SCALE GENOMIC DNA]</scope>
</reference>
<keyword evidence="1" id="KW-0812">Transmembrane</keyword>
<dbReference type="EMBL" id="QBMP01000150">
    <property type="protein sequence ID" value="PZO52317.1"/>
    <property type="molecule type" value="Genomic_DNA"/>
</dbReference>
<keyword evidence="1" id="KW-0472">Membrane</keyword>
<keyword evidence="1" id="KW-1133">Transmembrane helix</keyword>
<organism evidence="2 3">
    <name type="scientific">Phormidesmis priestleyi</name>
    <dbReference type="NCBI Taxonomy" id="268141"/>
    <lineage>
        <taxon>Bacteria</taxon>
        <taxon>Bacillati</taxon>
        <taxon>Cyanobacteriota</taxon>
        <taxon>Cyanophyceae</taxon>
        <taxon>Leptolyngbyales</taxon>
        <taxon>Leptolyngbyaceae</taxon>
        <taxon>Phormidesmis</taxon>
    </lineage>
</organism>
<reference evidence="2 3" key="2">
    <citation type="submission" date="2018-06" db="EMBL/GenBank/DDBJ databases">
        <title>Metagenomic assembly of (sub)arctic Cyanobacteria and their associated microbiome from non-axenic cultures.</title>
        <authorList>
            <person name="Baurain D."/>
        </authorList>
    </citation>
    <scope>NUCLEOTIDE SEQUENCE [LARGE SCALE GENOMIC DNA]</scope>
    <source>
        <strain evidence="2">ULC027bin1</strain>
    </source>
</reference>
<name>A0A2W4X9A5_9CYAN</name>
<evidence type="ECO:0000256" key="1">
    <source>
        <dbReference type="SAM" id="Phobius"/>
    </source>
</evidence>
<protein>
    <submittedName>
        <fullName evidence="2">Uncharacterized protein</fullName>
    </submittedName>
</protein>
<evidence type="ECO:0000313" key="3">
    <source>
        <dbReference type="Proteomes" id="UP000249794"/>
    </source>
</evidence>
<accession>A0A2W4X9A5</accession>
<feature type="transmembrane region" description="Helical" evidence="1">
    <location>
        <begin position="253"/>
        <end position="276"/>
    </location>
</feature>
<sequence>MKQVSDVYDSTPLVSSSLGDALGGSAGDGEHSTILGSPANDVLRDSLSLDLTCLFTSDDMMQESDDTTFLGEIVEVSSTTSLKDSRPQRLIEWPEFMAMRCQVAKGCLKKKIRNEAKLRIYGFVPSLPLYSFDVDKHLLFRRPDLSAVKSPPFMEFVEYVHGLGFSCFIDRPGLESWCNQDKDKAYSSRVDLSDFGLYAFQYFDAMGAPKPQRHNPPKIHWVLYVLLPGQEAPNFSLKRYFRYNQDRFSTFNILLKVFLLTGFICAGFALPLLMVLSTDSEQYHGNPLNKVLESIESQLY</sequence>